<evidence type="ECO:0000313" key="2">
    <source>
        <dbReference type="EMBL" id="ORJ47574.1"/>
    </source>
</evidence>
<dbReference type="SMART" id="SM00954">
    <property type="entry name" value="RelA_SpoT"/>
    <property type="match status" value="1"/>
</dbReference>
<keyword evidence="3" id="KW-1185">Reference proteome</keyword>
<dbReference type="PANTHER" id="PTHR41773:SF1">
    <property type="entry name" value="RELA_SPOT DOMAIN-CONTAINING PROTEIN"/>
    <property type="match status" value="1"/>
</dbReference>
<protein>
    <recommendedName>
        <fullName evidence="1">RelA/SpoT domain-containing protein</fullName>
    </recommendedName>
</protein>
<name>A0ABX3U8I7_KLUIN</name>
<sequence length="331" mass="38093">MTDYDEFQKYLENNYKVFESWGHYVADTIIGDISAKLGGSHIKSFIKIPVEPRVKEINSALGKVARKGYSDPISQMTDLVGARFVVLLSEDLELISDVIENNSSFVATVSKNYQEEIMLNPKLFDYQSKHYEVRPKVALEIDGLKVPENICCEVQIRTLLQHAYAELVHDNIYKPTGIVPKAAERHIARSMALMETTDDLFCATMKLLYDTNKHRNRLNEALCEIYRDTIGSGYMHYDESTNFVVLDAFKENFSSATESETRELISKKTYLPPRIRSRSTSKTLFSQPCILFIYYLIKNLPVEKIRDQWPLPGYIHELELAFSDLGFNSRR</sequence>
<dbReference type="Proteomes" id="UP000192521">
    <property type="component" value="Unassembled WGS sequence"/>
</dbReference>
<dbReference type="CDD" id="cd05399">
    <property type="entry name" value="NT_Rel-Spo_like"/>
    <property type="match status" value="1"/>
</dbReference>
<gene>
    <name evidence="2" type="ORF">B2M27_25340</name>
</gene>
<reference evidence="2 3" key="1">
    <citation type="submission" date="2017-02" db="EMBL/GenBank/DDBJ databases">
        <title>Draft genome sequence of a Kluyvera intermedia isolate from a patient with a pancreatic abscess.</title>
        <authorList>
            <person name="Thele R."/>
        </authorList>
    </citation>
    <scope>NUCLEOTIDE SEQUENCE [LARGE SCALE GENOMIC DNA]</scope>
    <source>
        <strain evidence="2 3">FOSA7093</strain>
    </source>
</reference>
<accession>A0ABX3U8I7</accession>
<dbReference type="SUPFAM" id="SSF81301">
    <property type="entry name" value="Nucleotidyltransferase"/>
    <property type="match status" value="1"/>
</dbReference>
<organism evidence="2 3">
    <name type="scientific">Kluyvera intermedia</name>
    <name type="common">Enterobacter intermedius</name>
    <dbReference type="NCBI Taxonomy" id="61648"/>
    <lineage>
        <taxon>Bacteria</taxon>
        <taxon>Pseudomonadati</taxon>
        <taxon>Pseudomonadota</taxon>
        <taxon>Gammaproteobacteria</taxon>
        <taxon>Enterobacterales</taxon>
        <taxon>Enterobacteriaceae</taxon>
        <taxon>Kluyvera</taxon>
    </lineage>
</organism>
<dbReference type="Gene3D" id="3.30.460.10">
    <property type="entry name" value="Beta Polymerase, domain 2"/>
    <property type="match status" value="1"/>
</dbReference>
<dbReference type="RefSeq" id="WP_085007682.1">
    <property type="nucleotide sequence ID" value="NZ_MWPR01000070.1"/>
</dbReference>
<dbReference type="Pfam" id="PF04607">
    <property type="entry name" value="RelA_SpoT"/>
    <property type="match status" value="1"/>
</dbReference>
<feature type="domain" description="RelA/SpoT" evidence="1">
    <location>
        <begin position="52"/>
        <end position="179"/>
    </location>
</feature>
<evidence type="ECO:0000259" key="1">
    <source>
        <dbReference type="SMART" id="SM00954"/>
    </source>
</evidence>
<dbReference type="InterPro" id="IPR007685">
    <property type="entry name" value="RelA_SpoT"/>
</dbReference>
<dbReference type="InterPro" id="IPR043519">
    <property type="entry name" value="NT_sf"/>
</dbReference>
<dbReference type="PANTHER" id="PTHR41773">
    <property type="entry name" value="GTP PYROPHOSPHATASE-RELATED"/>
    <property type="match status" value="1"/>
</dbReference>
<comment type="caution">
    <text evidence="2">The sequence shown here is derived from an EMBL/GenBank/DDBJ whole genome shotgun (WGS) entry which is preliminary data.</text>
</comment>
<dbReference type="EMBL" id="MWPR01000070">
    <property type="protein sequence ID" value="ORJ47574.1"/>
    <property type="molecule type" value="Genomic_DNA"/>
</dbReference>
<proteinExistence type="predicted"/>
<evidence type="ECO:0000313" key="3">
    <source>
        <dbReference type="Proteomes" id="UP000192521"/>
    </source>
</evidence>